<name>A0ABW2AKS1_9MICO</name>
<gene>
    <name evidence="1" type="ORF">ACFQDH_20380</name>
</gene>
<proteinExistence type="predicted"/>
<evidence type="ECO:0000313" key="1">
    <source>
        <dbReference type="EMBL" id="MFC6707533.1"/>
    </source>
</evidence>
<reference evidence="2" key="1">
    <citation type="journal article" date="2019" name="Int. J. Syst. Evol. Microbiol.">
        <title>The Global Catalogue of Microorganisms (GCM) 10K type strain sequencing project: providing services to taxonomists for standard genome sequencing and annotation.</title>
        <authorList>
            <consortium name="The Broad Institute Genomics Platform"/>
            <consortium name="The Broad Institute Genome Sequencing Center for Infectious Disease"/>
            <person name="Wu L."/>
            <person name="Ma J."/>
        </authorList>
    </citation>
    <scope>NUCLEOTIDE SEQUENCE [LARGE SCALE GENOMIC DNA]</scope>
    <source>
        <strain evidence="2">CCUG 58127</strain>
    </source>
</reference>
<dbReference type="EMBL" id="JBHSWH010000001">
    <property type="protein sequence ID" value="MFC6707533.1"/>
    <property type="molecule type" value="Genomic_DNA"/>
</dbReference>
<keyword evidence="2" id="KW-1185">Reference proteome</keyword>
<comment type="caution">
    <text evidence="1">The sequence shown here is derived from an EMBL/GenBank/DDBJ whole genome shotgun (WGS) entry which is preliminary data.</text>
</comment>
<organism evidence="1 2">
    <name type="scientific">Flexivirga alba</name>
    <dbReference type="NCBI Taxonomy" id="702742"/>
    <lineage>
        <taxon>Bacteria</taxon>
        <taxon>Bacillati</taxon>
        <taxon>Actinomycetota</taxon>
        <taxon>Actinomycetes</taxon>
        <taxon>Micrococcales</taxon>
        <taxon>Dermacoccaceae</taxon>
        <taxon>Flexivirga</taxon>
    </lineage>
</organism>
<accession>A0ABW2AKS1</accession>
<sequence>MTDEAERLARLPLLAQRALLRIAHAAADSTESEKRVATAALDRLAAHEKAPEKLRELVKMLSSLVGAVQAQADTNYLARSLTTAAEDEGTNDDGE</sequence>
<evidence type="ECO:0000313" key="2">
    <source>
        <dbReference type="Proteomes" id="UP001596298"/>
    </source>
</evidence>
<dbReference type="Proteomes" id="UP001596298">
    <property type="component" value="Unassembled WGS sequence"/>
</dbReference>
<protein>
    <submittedName>
        <fullName evidence="1">Uncharacterized protein</fullName>
    </submittedName>
</protein>